<keyword evidence="4 8" id="KW-0808">Transferase</keyword>
<evidence type="ECO:0000256" key="2">
    <source>
        <dbReference type="ARBA" id="ARBA00022490"/>
    </source>
</evidence>
<proteinExistence type="inferred from homology"/>
<name>A0ABT2PPY5_9BURK</name>
<dbReference type="Gene3D" id="3.30.160.70">
    <property type="entry name" value="Methylated DNA-protein cysteine methyltransferase domain"/>
    <property type="match status" value="1"/>
</dbReference>
<dbReference type="CDD" id="cd06445">
    <property type="entry name" value="ATase"/>
    <property type="match status" value="1"/>
</dbReference>
<evidence type="ECO:0000313" key="10">
    <source>
        <dbReference type="EMBL" id="MCT9812516.1"/>
    </source>
</evidence>
<evidence type="ECO:0000259" key="9">
    <source>
        <dbReference type="Pfam" id="PF01035"/>
    </source>
</evidence>
<dbReference type="SUPFAM" id="SSF53155">
    <property type="entry name" value="Methylated DNA-protein cysteine methyltransferase domain"/>
    <property type="match status" value="1"/>
</dbReference>
<dbReference type="HAMAP" id="MF_00772">
    <property type="entry name" value="OGT"/>
    <property type="match status" value="1"/>
</dbReference>
<dbReference type="EMBL" id="JAODYH010000008">
    <property type="protein sequence ID" value="MCT9812516.1"/>
    <property type="molecule type" value="Genomic_DNA"/>
</dbReference>
<protein>
    <recommendedName>
        <fullName evidence="8">Methylated-DNA--protein-cysteine methyltransferase</fullName>
        <ecNumber evidence="8">2.1.1.63</ecNumber>
    </recommendedName>
    <alternativeName>
        <fullName evidence="8">6-O-methylguanine-DNA methyltransferase</fullName>
        <shortName evidence="8">MGMT</shortName>
    </alternativeName>
    <alternativeName>
        <fullName evidence="8">O-6-methylguanine-DNA-alkyltransferase</fullName>
    </alternativeName>
</protein>
<dbReference type="Gene3D" id="1.10.10.10">
    <property type="entry name" value="Winged helix-like DNA-binding domain superfamily/Winged helix DNA-binding domain"/>
    <property type="match status" value="1"/>
</dbReference>
<dbReference type="InterPro" id="IPR036388">
    <property type="entry name" value="WH-like_DNA-bd_sf"/>
</dbReference>
<evidence type="ECO:0000256" key="5">
    <source>
        <dbReference type="ARBA" id="ARBA00022763"/>
    </source>
</evidence>
<evidence type="ECO:0000256" key="4">
    <source>
        <dbReference type="ARBA" id="ARBA00022679"/>
    </source>
</evidence>
<comment type="subcellular location">
    <subcellularLocation>
        <location evidence="8">Cytoplasm</location>
    </subcellularLocation>
</comment>
<keyword evidence="2 8" id="KW-0963">Cytoplasm</keyword>
<evidence type="ECO:0000256" key="1">
    <source>
        <dbReference type="ARBA" id="ARBA00001286"/>
    </source>
</evidence>
<comment type="miscellaneous">
    <text evidence="8">This enzyme catalyzes only one turnover and therefore is not strictly catalytic. According to one definition, an enzyme is a biocatalyst that acts repeatedly and over many reaction cycles.</text>
</comment>
<comment type="caution">
    <text evidence="10">The sequence shown here is derived from an EMBL/GenBank/DDBJ whole genome shotgun (WGS) entry which is preliminary data.</text>
</comment>
<comment type="catalytic activity">
    <reaction evidence="7 8">
        <text>a 6-O-methyl-2'-deoxyguanosine in DNA + L-cysteinyl-[protein] = S-methyl-L-cysteinyl-[protein] + a 2'-deoxyguanosine in DNA</text>
        <dbReference type="Rhea" id="RHEA:24000"/>
        <dbReference type="Rhea" id="RHEA-COMP:10131"/>
        <dbReference type="Rhea" id="RHEA-COMP:10132"/>
        <dbReference type="Rhea" id="RHEA-COMP:11367"/>
        <dbReference type="Rhea" id="RHEA-COMP:11368"/>
        <dbReference type="ChEBI" id="CHEBI:29950"/>
        <dbReference type="ChEBI" id="CHEBI:82612"/>
        <dbReference type="ChEBI" id="CHEBI:85445"/>
        <dbReference type="ChEBI" id="CHEBI:85448"/>
        <dbReference type="EC" id="2.1.1.63"/>
    </reaction>
</comment>
<gene>
    <name evidence="10" type="ORF">N0K08_17920</name>
</gene>
<dbReference type="InterPro" id="IPR001497">
    <property type="entry name" value="MethylDNA_cys_MeTrfase_AS"/>
</dbReference>
<dbReference type="PROSITE" id="PS00374">
    <property type="entry name" value="MGMT"/>
    <property type="match status" value="1"/>
</dbReference>
<evidence type="ECO:0000256" key="3">
    <source>
        <dbReference type="ARBA" id="ARBA00022603"/>
    </source>
</evidence>
<reference evidence="10 11" key="1">
    <citation type="submission" date="2022-09" db="EMBL/GenBank/DDBJ databases">
        <title>Draft genome of isolate Be4.</title>
        <authorList>
            <person name="Sanchez-Castro I."/>
            <person name="Martinez-Rodriguez P."/>
            <person name="Descostes M."/>
            <person name="Merroun M."/>
        </authorList>
    </citation>
    <scope>NUCLEOTIDE SEQUENCE [LARGE SCALE GENOMIC DNA]</scope>
    <source>
        <strain evidence="10 11">Be4</strain>
    </source>
</reference>
<keyword evidence="11" id="KW-1185">Reference proteome</keyword>
<dbReference type="InterPro" id="IPR036631">
    <property type="entry name" value="MGMT_N_sf"/>
</dbReference>
<feature type="active site" description="Nucleophile; methyl group acceptor" evidence="8">
    <location>
        <position position="141"/>
    </location>
</feature>
<evidence type="ECO:0000313" key="11">
    <source>
        <dbReference type="Proteomes" id="UP001525968"/>
    </source>
</evidence>
<feature type="domain" description="Methylated-DNA-[protein]-cysteine S-methyltransferase DNA binding" evidence="9">
    <location>
        <begin position="90"/>
        <end position="169"/>
    </location>
</feature>
<dbReference type="RefSeq" id="WP_261501762.1">
    <property type="nucleotide sequence ID" value="NZ_JAODYH010000008.1"/>
</dbReference>
<dbReference type="PANTHER" id="PTHR10815:SF5">
    <property type="entry name" value="METHYLATED-DNA--PROTEIN-CYSTEINE METHYLTRANSFERASE"/>
    <property type="match status" value="1"/>
</dbReference>
<dbReference type="EC" id="2.1.1.63" evidence="8"/>
<keyword evidence="6 8" id="KW-0234">DNA repair</keyword>
<comment type="similarity">
    <text evidence="8">Belongs to the MGMT family.</text>
</comment>
<dbReference type="InterPro" id="IPR023546">
    <property type="entry name" value="MGMT"/>
</dbReference>
<dbReference type="Pfam" id="PF01035">
    <property type="entry name" value="DNA_binding_1"/>
    <property type="match status" value="1"/>
</dbReference>
<evidence type="ECO:0000256" key="6">
    <source>
        <dbReference type="ARBA" id="ARBA00023204"/>
    </source>
</evidence>
<accession>A0ABT2PPY5</accession>
<sequence length="186" mass="20471">MAALNFRLERFSTPIGQLLLVSDEQQQVRALDWHDYEERMHLLMRRQYKGLALALRETSAVSPAARILQAYFEGDLGGIENIQVALGGTDFQRQVWLALRSIPAGQVLSYRDFAMRLGRPAATRAVGLANGANPVSIVLPCHRVIGSNASLTGYGGGLHRKRWLLEHENAIPALEAVPQTASLPGF</sequence>
<comment type="catalytic activity">
    <reaction evidence="1 8">
        <text>a 4-O-methyl-thymidine in DNA + L-cysteinyl-[protein] = a thymidine in DNA + S-methyl-L-cysteinyl-[protein]</text>
        <dbReference type="Rhea" id="RHEA:53428"/>
        <dbReference type="Rhea" id="RHEA-COMP:10131"/>
        <dbReference type="Rhea" id="RHEA-COMP:10132"/>
        <dbReference type="Rhea" id="RHEA-COMP:13555"/>
        <dbReference type="Rhea" id="RHEA-COMP:13556"/>
        <dbReference type="ChEBI" id="CHEBI:29950"/>
        <dbReference type="ChEBI" id="CHEBI:82612"/>
        <dbReference type="ChEBI" id="CHEBI:137386"/>
        <dbReference type="ChEBI" id="CHEBI:137387"/>
        <dbReference type="EC" id="2.1.1.63"/>
    </reaction>
</comment>
<keyword evidence="5 8" id="KW-0227">DNA damage</keyword>
<dbReference type="InterPro" id="IPR036217">
    <property type="entry name" value="MethylDNA_cys_MeTrfase_DNAb"/>
</dbReference>
<organism evidence="10 11">
    <name type="scientific">Acidovorax bellezanensis</name>
    <dbReference type="NCBI Taxonomy" id="2976702"/>
    <lineage>
        <taxon>Bacteria</taxon>
        <taxon>Pseudomonadati</taxon>
        <taxon>Pseudomonadota</taxon>
        <taxon>Betaproteobacteria</taxon>
        <taxon>Burkholderiales</taxon>
        <taxon>Comamonadaceae</taxon>
        <taxon>Acidovorax</taxon>
    </lineage>
</organism>
<keyword evidence="3 8" id="KW-0489">Methyltransferase</keyword>
<evidence type="ECO:0000256" key="8">
    <source>
        <dbReference type="HAMAP-Rule" id="MF_00772"/>
    </source>
</evidence>
<comment type="function">
    <text evidence="8">Involved in the cellular defense against the biological effects of O6-methylguanine (O6-MeG) and O4-methylthymine (O4-MeT) in DNA. Repairs the methylated nucleobase in DNA by stoichiometrically transferring the methyl group to a cysteine residue in the enzyme. This is a suicide reaction: the enzyme is irreversibly inactivated.</text>
</comment>
<evidence type="ECO:0000256" key="7">
    <source>
        <dbReference type="ARBA" id="ARBA00049348"/>
    </source>
</evidence>
<dbReference type="NCBIfam" id="TIGR00589">
    <property type="entry name" value="ogt"/>
    <property type="match status" value="1"/>
</dbReference>
<dbReference type="PANTHER" id="PTHR10815">
    <property type="entry name" value="METHYLATED-DNA--PROTEIN-CYSTEINE METHYLTRANSFERASE"/>
    <property type="match status" value="1"/>
</dbReference>
<dbReference type="InterPro" id="IPR014048">
    <property type="entry name" value="MethylDNA_cys_MeTrfase_DNA-bd"/>
</dbReference>
<dbReference type="SUPFAM" id="SSF46767">
    <property type="entry name" value="Methylated DNA-protein cysteine methyltransferase, C-terminal domain"/>
    <property type="match status" value="1"/>
</dbReference>
<dbReference type="Proteomes" id="UP001525968">
    <property type="component" value="Unassembled WGS sequence"/>
</dbReference>